<evidence type="ECO:0008006" key="2">
    <source>
        <dbReference type="Google" id="ProtNLM"/>
    </source>
</evidence>
<dbReference type="SUPFAM" id="SSF51735">
    <property type="entry name" value="NAD(P)-binding Rossmann-fold domains"/>
    <property type="match status" value="1"/>
</dbReference>
<name>A0A382CWS5_9ZZZZ</name>
<sequence length="40" mass="4458">MATDQPKIGVVGVGHLGQHHVKHLAKMKRVCFSGIYDKDR</sequence>
<dbReference type="InterPro" id="IPR036291">
    <property type="entry name" value="NAD(P)-bd_dom_sf"/>
</dbReference>
<gene>
    <name evidence="1" type="ORF">METZ01_LOCUS183163</name>
</gene>
<evidence type="ECO:0000313" key="1">
    <source>
        <dbReference type="EMBL" id="SVB30309.1"/>
    </source>
</evidence>
<dbReference type="Gene3D" id="3.40.50.720">
    <property type="entry name" value="NAD(P)-binding Rossmann-like Domain"/>
    <property type="match status" value="1"/>
</dbReference>
<dbReference type="AlphaFoldDB" id="A0A382CWS5"/>
<proteinExistence type="predicted"/>
<organism evidence="1">
    <name type="scientific">marine metagenome</name>
    <dbReference type="NCBI Taxonomy" id="408172"/>
    <lineage>
        <taxon>unclassified sequences</taxon>
        <taxon>metagenomes</taxon>
        <taxon>ecological metagenomes</taxon>
    </lineage>
</organism>
<feature type="non-terminal residue" evidence="1">
    <location>
        <position position="40"/>
    </location>
</feature>
<dbReference type="EMBL" id="UINC01036403">
    <property type="protein sequence ID" value="SVB30309.1"/>
    <property type="molecule type" value="Genomic_DNA"/>
</dbReference>
<accession>A0A382CWS5</accession>
<reference evidence="1" key="1">
    <citation type="submission" date="2018-05" db="EMBL/GenBank/DDBJ databases">
        <authorList>
            <person name="Lanie J.A."/>
            <person name="Ng W.-L."/>
            <person name="Kazmierczak K.M."/>
            <person name="Andrzejewski T.M."/>
            <person name="Davidsen T.M."/>
            <person name="Wayne K.J."/>
            <person name="Tettelin H."/>
            <person name="Glass J.I."/>
            <person name="Rusch D."/>
            <person name="Podicherti R."/>
            <person name="Tsui H.-C.T."/>
            <person name="Winkler M.E."/>
        </authorList>
    </citation>
    <scope>NUCLEOTIDE SEQUENCE</scope>
</reference>
<protein>
    <recommendedName>
        <fullName evidence="2">Gfo/Idh/MocA-like oxidoreductase N-terminal domain-containing protein</fullName>
    </recommendedName>
</protein>